<sequence>MASAMGTQPMDRDLALAIHTSSPELAMALATFPWSGDAPVSLCCKAAGRGLANVLHQELLSLLPASQWPRLAALAVATGPGGFTGTRLGVVLARTMAQNLQIPLFGCGSFVLMARRLAQHLLQEYPEGCAIQLEQPLRQRGRIRGRYRITAQGGVEERLAPQLLATAVAHEGDGPWLHHPAVVEPATDAVELLRVLMERHAMGDPGPWQEVLPLYPAAPAERP</sequence>
<protein>
    <submittedName>
        <fullName evidence="2">tRNA (Adenosine(37)-N6)-threonylcarbamoyltransferase complex dimerization subunit type 1 TsaB</fullName>
    </submittedName>
</protein>
<evidence type="ECO:0000259" key="1">
    <source>
        <dbReference type="Pfam" id="PF00814"/>
    </source>
</evidence>
<dbReference type="SUPFAM" id="SSF53067">
    <property type="entry name" value="Actin-like ATPase domain"/>
    <property type="match status" value="1"/>
</dbReference>
<dbReference type="Pfam" id="PF00814">
    <property type="entry name" value="TsaD"/>
    <property type="match status" value="1"/>
</dbReference>
<keyword evidence="2" id="KW-0808">Transferase</keyword>
<comment type="caution">
    <text evidence="2">The sequence shown here is derived from an EMBL/GenBank/DDBJ whole genome shotgun (WGS) entry which is preliminary data.</text>
</comment>
<accession>A0A6B1F5M6</accession>
<dbReference type="InterPro" id="IPR000905">
    <property type="entry name" value="Gcp-like_dom"/>
</dbReference>
<evidence type="ECO:0000313" key="2">
    <source>
        <dbReference type="EMBL" id="MYG38049.1"/>
    </source>
</evidence>
<name>A0A6B1F5M6_9SYNE</name>
<reference evidence="2" key="1">
    <citation type="submission" date="2019-09" db="EMBL/GenBank/DDBJ databases">
        <title>Characterisation of the sponge microbiome using genome-centric metagenomics.</title>
        <authorList>
            <person name="Engelberts J.P."/>
            <person name="Robbins S.J."/>
            <person name="De Goeij J.M."/>
            <person name="Aranda M."/>
            <person name="Bell S.C."/>
            <person name="Webster N.S."/>
        </authorList>
    </citation>
    <scope>NUCLEOTIDE SEQUENCE</scope>
    <source>
        <strain evidence="2">SB0676_bin_10</strain>
    </source>
</reference>
<organism evidence="2">
    <name type="scientific">Synechococcus sp. SB0676_bin_10</name>
    <dbReference type="NCBI Taxonomy" id="2604869"/>
    <lineage>
        <taxon>Bacteria</taxon>
        <taxon>Bacillati</taxon>
        <taxon>Cyanobacteriota</taxon>
        <taxon>Cyanophyceae</taxon>
        <taxon>Synechococcales</taxon>
        <taxon>Synechococcaceae</taxon>
        <taxon>Synechococcus</taxon>
    </lineage>
</organism>
<dbReference type="Gene3D" id="3.30.420.40">
    <property type="match status" value="1"/>
</dbReference>
<dbReference type="GO" id="GO:0016740">
    <property type="term" value="F:transferase activity"/>
    <property type="evidence" value="ECO:0007669"/>
    <property type="project" value="UniProtKB-KW"/>
</dbReference>
<dbReference type="NCBIfam" id="TIGR03725">
    <property type="entry name" value="T6A_YeaZ"/>
    <property type="match status" value="1"/>
</dbReference>
<proteinExistence type="predicted"/>
<dbReference type="GO" id="GO:0002949">
    <property type="term" value="P:tRNA threonylcarbamoyladenosine modification"/>
    <property type="evidence" value="ECO:0007669"/>
    <property type="project" value="InterPro"/>
</dbReference>
<dbReference type="InterPro" id="IPR043129">
    <property type="entry name" value="ATPase_NBD"/>
</dbReference>
<dbReference type="AlphaFoldDB" id="A0A6B1F5M6"/>
<dbReference type="EMBL" id="VYDO01000113">
    <property type="protein sequence ID" value="MYG38049.1"/>
    <property type="molecule type" value="Genomic_DNA"/>
</dbReference>
<gene>
    <name evidence="2" type="primary">tsaB</name>
    <name evidence="2" type="ORF">F4162_03390</name>
</gene>
<feature type="domain" description="Gcp-like" evidence="1">
    <location>
        <begin position="69"/>
        <end position="118"/>
    </location>
</feature>
<dbReference type="InterPro" id="IPR022496">
    <property type="entry name" value="T6A_TsaB"/>
</dbReference>